<evidence type="ECO:0000313" key="2">
    <source>
        <dbReference type="EMBL" id="NGO54639.1"/>
    </source>
</evidence>
<dbReference type="AlphaFoldDB" id="A0A6G4WJ56"/>
<evidence type="ECO:0000256" key="1">
    <source>
        <dbReference type="SAM" id="SignalP"/>
    </source>
</evidence>
<keyword evidence="3" id="KW-1185">Reference proteome</keyword>
<dbReference type="EMBL" id="JAAKZF010000058">
    <property type="protein sequence ID" value="NGO54639.1"/>
    <property type="molecule type" value="Genomic_DNA"/>
</dbReference>
<keyword evidence="1" id="KW-0732">Signal</keyword>
<dbReference type="InterPro" id="IPR009337">
    <property type="entry name" value="DUF995"/>
</dbReference>
<feature type="chain" id="PRO_5026094779" evidence="1">
    <location>
        <begin position="20"/>
        <end position="172"/>
    </location>
</feature>
<dbReference type="Proteomes" id="UP001642900">
    <property type="component" value="Unassembled WGS sequence"/>
</dbReference>
<comment type="caution">
    <text evidence="2">The sequence shown here is derived from an EMBL/GenBank/DDBJ whole genome shotgun (WGS) entry which is preliminary data.</text>
</comment>
<accession>A0A6G4WJ56</accession>
<organism evidence="2 3">
    <name type="scientific">Allomesorhizobium camelthorni</name>
    <dbReference type="NCBI Taxonomy" id="475069"/>
    <lineage>
        <taxon>Bacteria</taxon>
        <taxon>Pseudomonadati</taxon>
        <taxon>Pseudomonadota</taxon>
        <taxon>Alphaproteobacteria</taxon>
        <taxon>Hyphomicrobiales</taxon>
        <taxon>Phyllobacteriaceae</taxon>
        <taxon>Allomesorhizobium</taxon>
    </lineage>
</organism>
<feature type="signal peptide" evidence="1">
    <location>
        <begin position="1"/>
        <end position="19"/>
    </location>
</feature>
<dbReference type="RefSeq" id="WP_165032971.1">
    <property type="nucleotide sequence ID" value="NZ_JAAKZF010000058.1"/>
</dbReference>
<proteinExistence type="predicted"/>
<name>A0A6G4WJ56_9HYPH</name>
<dbReference type="Pfam" id="PF06191">
    <property type="entry name" value="DUF995"/>
    <property type="match status" value="1"/>
</dbReference>
<evidence type="ECO:0000313" key="3">
    <source>
        <dbReference type="Proteomes" id="UP001642900"/>
    </source>
</evidence>
<protein>
    <submittedName>
        <fullName evidence="2">DUF995 domain-containing protein</fullName>
    </submittedName>
</protein>
<gene>
    <name evidence="2" type="ORF">G6N73_26530</name>
</gene>
<sequence length="172" mass="19146">MKKIQALLMLCAIGTFVGAGQIKANAAQSKTNGSAELAAPLTTDELVELYHGRSWLWKDGAGYFSAKQRRFTAWSREGGSPTYADGRWFVTDRGKLCFKAKWHAKSGAASALTCFAHRKKGGTVFQKREPDGEWYVFKTTPGRTRDEYGKVRRGNYVSARLKQIEARLSSSK</sequence>
<reference evidence="2 3" key="1">
    <citation type="submission" date="2020-02" db="EMBL/GenBank/DDBJ databases">
        <title>Genome sequence of strain CCNWXJ40-4.</title>
        <authorList>
            <person name="Gao J."/>
            <person name="Sun J."/>
        </authorList>
    </citation>
    <scope>NUCLEOTIDE SEQUENCE [LARGE SCALE GENOMIC DNA]</scope>
    <source>
        <strain evidence="2 3">CCNWXJ 40-4</strain>
    </source>
</reference>